<keyword evidence="14" id="KW-0378">Hydrolase</keyword>
<keyword evidence="4 11" id="KW-0812">Transmembrane</keyword>
<reference evidence="14 15" key="1">
    <citation type="submission" date="2016-07" db="EMBL/GenBank/DDBJ databases">
        <title>Pervasive Adenine N6-methylation of Active Genes in Fungi.</title>
        <authorList>
            <consortium name="DOE Joint Genome Institute"/>
            <person name="Mondo S.J."/>
            <person name="Dannebaum R.O."/>
            <person name="Kuo R.C."/>
            <person name="Labutti K."/>
            <person name="Haridas S."/>
            <person name="Kuo A."/>
            <person name="Salamov A."/>
            <person name="Ahrendt S.R."/>
            <person name="Lipzen A."/>
            <person name="Sullivan W."/>
            <person name="Andreopoulos W.B."/>
            <person name="Clum A."/>
            <person name="Lindquist E."/>
            <person name="Daum C."/>
            <person name="Ramamoorthy G.K."/>
            <person name="Gryganskyi A."/>
            <person name="Culley D."/>
            <person name="Magnuson J.K."/>
            <person name="James T.Y."/>
            <person name="O'Malley M.A."/>
            <person name="Stajich J.E."/>
            <person name="Spatafora J.W."/>
            <person name="Visel A."/>
            <person name="Grigoriev I.V."/>
        </authorList>
    </citation>
    <scope>NUCLEOTIDE SEQUENCE [LARGE SCALE GENOMIC DNA]</scope>
    <source>
        <strain evidence="14 15">CBS 931.73</strain>
    </source>
</reference>
<evidence type="ECO:0000256" key="8">
    <source>
        <dbReference type="ARBA" id="ARBA00022989"/>
    </source>
</evidence>
<dbReference type="GO" id="GO:0016020">
    <property type="term" value="C:membrane"/>
    <property type="evidence" value="ECO:0007669"/>
    <property type="project" value="InterPro"/>
</dbReference>
<dbReference type="PANTHER" id="PTHR24223">
    <property type="entry name" value="ATP-BINDING CASSETTE SUB-FAMILY C"/>
    <property type="match status" value="1"/>
</dbReference>
<dbReference type="EMBL" id="MCFE01000655">
    <property type="protein sequence ID" value="ORX82952.1"/>
    <property type="molecule type" value="Genomic_DNA"/>
</dbReference>
<feature type="transmembrane region" description="Helical" evidence="11">
    <location>
        <begin position="774"/>
        <end position="795"/>
    </location>
</feature>
<feature type="transmembrane region" description="Helical" evidence="11">
    <location>
        <begin position="221"/>
        <end position="245"/>
    </location>
</feature>
<dbReference type="Pfam" id="PF00664">
    <property type="entry name" value="ABC_membrane"/>
    <property type="match status" value="2"/>
</dbReference>
<feature type="domain" description="ABC transmembrane type-1" evidence="13">
    <location>
        <begin position="733"/>
        <end position="831"/>
    </location>
</feature>
<dbReference type="GO" id="GO:0140359">
    <property type="term" value="F:ABC-type transporter activity"/>
    <property type="evidence" value="ECO:0007669"/>
    <property type="project" value="InterPro"/>
</dbReference>
<feature type="transmembrane region" description="Helical" evidence="11">
    <location>
        <begin position="136"/>
        <end position="157"/>
    </location>
</feature>
<dbReference type="PROSITE" id="PS50929">
    <property type="entry name" value="ABC_TM1F"/>
    <property type="match status" value="2"/>
</dbReference>
<evidence type="ECO:0000256" key="6">
    <source>
        <dbReference type="ARBA" id="ARBA00022741"/>
    </source>
</evidence>
<evidence type="ECO:0000313" key="15">
    <source>
        <dbReference type="Proteomes" id="UP000193498"/>
    </source>
</evidence>
<dbReference type="CDD" id="cd18597">
    <property type="entry name" value="ABC_6TM_YOR1_D1_like"/>
    <property type="match status" value="1"/>
</dbReference>
<feature type="domain" description="ABC transmembrane type-1" evidence="13">
    <location>
        <begin position="137"/>
        <end position="280"/>
    </location>
</feature>
<dbReference type="InterPro" id="IPR003593">
    <property type="entry name" value="AAA+_ATPase"/>
</dbReference>
<dbReference type="SMART" id="SM00382">
    <property type="entry name" value="AAA"/>
    <property type="match status" value="2"/>
</dbReference>
<dbReference type="FunFam" id="3.40.50.300:FF:000997">
    <property type="entry name" value="Multidrug resistance-associated protein 1"/>
    <property type="match status" value="1"/>
</dbReference>
<dbReference type="InterPro" id="IPR011527">
    <property type="entry name" value="ABC1_TM_dom"/>
</dbReference>
<keyword evidence="6" id="KW-0547">Nucleotide-binding</keyword>
<feature type="transmembrane region" description="Helical" evidence="11">
    <location>
        <begin position="664"/>
        <end position="692"/>
    </location>
</feature>
<dbReference type="InParanoid" id="A0A1Y1XB19"/>
<protein>
    <submittedName>
        <fullName evidence="14">p-loop containing nucleoside triphosphate hydrolase protein</fullName>
    </submittedName>
</protein>
<dbReference type="InterPro" id="IPR050173">
    <property type="entry name" value="ABC_transporter_C-like"/>
</dbReference>
<sequence>MSEKVQIEGTSEKAAPTDEHPLPVVPEVNANIVSRIVFWWLNSLMLKGYKRPLEKEDLYDLGAMYNAENLSTRFEDSWRNERLRPKPSLFHALHVTFGRRFWPAGILKFLGDLAQTVSPLFVREITNYVRLLIDTLGPSALAGFAILVIFGPLQGYIMRKLAVFRRRAAAVTDQRVKATQEVLQGIKVIKFFAWEESFGQKLSELRNQELISVRKLLIIRALIFSAALVVPVFASILSFVVYYLAGNELTPGVVFSSVALFNVLRLPLMLFPAIIGFTVDAKVSLGRIQELLLAPELDTLPPIEHSADFGVRVENGKFMWESPPPEEEDPKKKKRRMKEEKKNKKKTKTKSVKNDLKQAENSDEGITVENTIIDDKNSGEAKDSAAPFLRDINFSIPKGKLVAVVGSVGSGKSSLLNALVGEMRMVEGSITFGGRVGYCPQTAWIQNATLKDNIIFGLPFNEERYKRVLHVCALERDLEVLPGGDYTEIGERGINLSGGQKQRLNIARAVYFDSDIILLDDPLSAVDAHVGKHLFDKCIVGELAGKTRLLVTHQLHYIRHCDYVLYLNDGRITEQGTYQELMNNNNSFAKLLQEYGGIDEEEEEEEGGERDADQSSNSTIIDESPKPPVVTEVPTKGAAVAAVRAPGLMTTEERSTGAVNSKVYMLYFAAGGGLVALSGIIVLLILTQVVRVGNDLWLSYWSEEKWGLSKQLYMGVYVAWGVGQSIFMLFFGTLNGLATIRAYRVQDRFTRTNEKFMNGNNRPYYLSISIQRWLGVRLETIANILTFFATVFAVLARGKVAPGQVGLVLSYSLQVTGVFNWCVRQAAEVETNMNAVERVDHYIHNIESEADLVIGDRRPEPEWPQRGDIEIKDLELSYREGLPPVLHGINLSITGGEKVGVVGRTGAGKSSIMIALFRVVEASRGSIDIDGIDISSIGLHDLRSKLAIIPQDPVLFTGTVRSNLDPFNNHTDQELWDVLGRADLKTYFSTLPSGLESDITEGGENLSAGQRQLLCLARAMLTRSRIVIMDEATASVDVQTDALIQKALRVDFAQCTVLTIAHRLNTVIDYDKILVLDNGNVKEFDSPKNLLSDVNSAFYSMVQETGPANAALLMSLAK</sequence>
<dbReference type="SUPFAM" id="SSF90123">
    <property type="entry name" value="ABC transporter transmembrane region"/>
    <property type="match status" value="2"/>
</dbReference>
<evidence type="ECO:0000259" key="13">
    <source>
        <dbReference type="PROSITE" id="PS50929"/>
    </source>
</evidence>
<dbReference type="SUPFAM" id="SSF52540">
    <property type="entry name" value="P-loop containing nucleoside triphosphate hydrolases"/>
    <property type="match status" value="2"/>
</dbReference>
<dbReference type="CDD" id="cd03250">
    <property type="entry name" value="ABCC_MRP_domain1"/>
    <property type="match status" value="1"/>
</dbReference>
<feature type="compositionally biased region" description="Acidic residues" evidence="10">
    <location>
        <begin position="599"/>
        <end position="608"/>
    </location>
</feature>
<dbReference type="InterPro" id="IPR036640">
    <property type="entry name" value="ABC1_TM_sf"/>
</dbReference>
<evidence type="ECO:0000256" key="7">
    <source>
        <dbReference type="ARBA" id="ARBA00022840"/>
    </source>
</evidence>
<keyword evidence="15" id="KW-1185">Reference proteome</keyword>
<dbReference type="Pfam" id="PF00005">
    <property type="entry name" value="ABC_tran"/>
    <property type="match status" value="2"/>
</dbReference>
<dbReference type="OrthoDB" id="6500128at2759"/>
<evidence type="ECO:0000256" key="2">
    <source>
        <dbReference type="ARBA" id="ARBA00009726"/>
    </source>
</evidence>
<evidence type="ECO:0000259" key="12">
    <source>
        <dbReference type="PROSITE" id="PS50893"/>
    </source>
</evidence>
<feature type="region of interest" description="Disordered" evidence="10">
    <location>
        <begin position="320"/>
        <end position="361"/>
    </location>
</feature>
<dbReference type="InterPro" id="IPR003439">
    <property type="entry name" value="ABC_transporter-like_ATP-bd"/>
</dbReference>
<feature type="region of interest" description="Disordered" evidence="10">
    <location>
        <begin position="599"/>
        <end position="630"/>
    </location>
</feature>
<feature type="region of interest" description="Disordered" evidence="10">
    <location>
        <begin position="1"/>
        <end position="21"/>
    </location>
</feature>
<evidence type="ECO:0000256" key="9">
    <source>
        <dbReference type="ARBA" id="ARBA00023136"/>
    </source>
</evidence>
<evidence type="ECO:0000256" key="10">
    <source>
        <dbReference type="SAM" id="MobiDB-lite"/>
    </source>
</evidence>
<gene>
    <name evidence="14" type="ORF">K493DRAFT_411723</name>
</gene>
<evidence type="ECO:0000256" key="11">
    <source>
        <dbReference type="SAM" id="Phobius"/>
    </source>
</evidence>
<dbReference type="InterPro" id="IPR027417">
    <property type="entry name" value="P-loop_NTPase"/>
</dbReference>
<accession>A0A1Y1XB19</accession>
<dbReference type="Proteomes" id="UP000193498">
    <property type="component" value="Unassembled WGS sequence"/>
</dbReference>
<dbReference type="GO" id="GO:0005524">
    <property type="term" value="F:ATP binding"/>
    <property type="evidence" value="ECO:0007669"/>
    <property type="project" value="UniProtKB-KW"/>
</dbReference>
<dbReference type="CDD" id="cd03244">
    <property type="entry name" value="ABCC_MRP_domain2"/>
    <property type="match status" value="1"/>
</dbReference>
<dbReference type="InterPro" id="IPR017871">
    <property type="entry name" value="ABC_transporter-like_CS"/>
</dbReference>
<comment type="similarity">
    <text evidence="2">Belongs to the ABC transporter superfamily. ABCC family. Conjugate transporter (TC 3.A.1.208) subfamily.</text>
</comment>
<dbReference type="PROSITE" id="PS00211">
    <property type="entry name" value="ABC_TRANSPORTER_1"/>
    <property type="match status" value="2"/>
</dbReference>
<name>A0A1Y1XB19_9FUNG</name>
<keyword evidence="5" id="KW-0677">Repeat</keyword>
<evidence type="ECO:0000256" key="4">
    <source>
        <dbReference type="ARBA" id="ARBA00022692"/>
    </source>
</evidence>
<evidence type="ECO:0000256" key="3">
    <source>
        <dbReference type="ARBA" id="ARBA00022448"/>
    </source>
</evidence>
<dbReference type="Gene3D" id="3.40.50.300">
    <property type="entry name" value="P-loop containing nucleotide triphosphate hydrolases"/>
    <property type="match status" value="2"/>
</dbReference>
<dbReference type="GO" id="GO:0012505">
    <property type="term" value="C:endomembrane system"/>
    <property type="evidence" value="ECO:0007669"/>
    <property type="project" value="UniProtKB-SubCell"/>
</dbReference>
<keyword evidence="9 11" id="KW-0472">Membrane</keyword>
<dbReference type="STRING" id="1314790.A0A1Y1XB19"/>
<dbReference type="FunFam" id="3.40.50.300:FF:000074">
    <property type="entry name" value="Multidrug resistance-associated protein 5 isoform 1"/>
    <property type="match status" value="1"/>
</dbReference>
<comment type="caution">
    <text evidence="14">The sequence shown here is derived from an EMBL/GenBank/DDBJ whole genome shotgun (WGS) entry which is preliminary data.</text>
</comment>
<feature type="transmembrane region" description="Helical" evidence="11">
    <location>
        <begin position="712"/>
        <end position="734"/>
    </location>
</feature>
<dbReference type="AlphaFoldDB" id="A0A1Y1XB19"/>
<dbReference type="Gene3D" id="1.20.1560.10">
    <property type="entry name" value="ABC transporter type 1, transmembrane domain"/>
    <property type="match status" value="2"/>
</dbReference>
<keyword evidence="8 11" id="KW-1133">Transmembrane helix</keyword>
<organism evidence="14 15">
    <name type="scientific">Basidiobolus meristosporus CBS 931.73</name>
    <dbReference type="NCBI Taxonomy" id="1314790"/>
    <lineage>
        <taxon>Eukaryota</taxon>
        <taxon>Fungi</taxon>
        <taxon>Fungi incertae sedis</taxon>
        <taxon>Zoopagomycota</taxon>
        <taxon>Entomophthoromycotina</taxon>
        <taxon>Basidiobolomycetes</taxon>
        <taxon>Basidiobolales</taxon>
        <taxon>Basidiobolaceae</taxon>
        <taxon>Basidiobolus</taxon>
    </lineage>
</organism>
<comment type="subcellular location">
    <subcellularLocation>
        <location evidence="1">Endomembrane system</location>
        <topology evidence="1">Multi-pass membrane protein</topology>
    </subcellularLocation>
</comment>
<evidence type="ECO:0000313" key="14">
    <source>
        <dbReference type="EMBL" id="ORX82952.1"/>
    </source>
</evidence>
<feature type="transmembrane region" description="Helical" evidence="11">
    <location>
        <begin position="257"/>
        <end position="279"/>
    </location>
</feature>
<evidence type="ECO:0000256" key="5">
    <source>
        <dbReference type="ARBA" id="ARBA00022737"/>
    </source>
</evidence>
<feature type="domain" description="ABC transporter" evidence="12">
    <location>
        <begin position="869"/>
        <end position="1103"/>
    </location>
</feature>
<evidence type="ECO:0000256" key="1">
    <source>
        <dbReference type="ARBA" id="ARBA00004127"/>
    </source>
</evidence>
<dbReference type="GO" id="GO:0016887">
    <property type="term" value="F:ATP hydrolysis activity"/>
    <property type="evidence" value="ECO:0007669"/>
    <property type="project" value="InterPro"/>
</dbReference>
<feature type="domain" description="ABC transporter" evidence="12">
    <location>
        <begin position="373"/>
        <end position="594"/>
    </location>
</feature>
<dbReference type="PROSITE" id="PS50893">
    <property type="entry name" value="ABC_TRANSPORTER_2"/>
    <property type="match status" value="2"/>
</dbReference>
<keyword evidence="3" id="KW-0813">Transport</keyword>
<keyword evidence="7" id="KW-0067">ATP-binding</keyword>
<proteinExistence type="inferred from homology"/>